<feature type="transmembrane region" description="Helical" evidence="6">
    <location>
        <begin position="12"/>
        <end position="33"/>
    </location>
</feature>
<dbReference type="CDD" id="cd06173">
    <property type="entry name" value="MFS_MefA_like"/>
    <property type="match status" value="1"/>
</dbReference>
<evidence type="ECO:0000256" key="6">
    <source>
        <dbReference type="SAM" id="Phobius"/>
    </source>
</evidence>
<feature type="transmembrane region" description="Helical" evidence="6">
    <location>
        <begin position="71"/>
        <end position="92"/>
    </location>
</feature>
<keyword evidence="8" id="KW-1185">Reference proteome</keyword>
<evidence type="ECO:0000313" key="7">
    <source>
        <dbReference type="EMBL" id="AQU80719.1"/>
    </source>
</evidence>
<feature type="transmembrane region" description="Helical" evidence="6">
    <location>
        <begin position="39"/>
        <end position="59"/>
    </location>
</feature>
<feature type="transmembrane region" description="Helical" evidence="6">
    <location>
        <begin position="166"/>
        <end position="183"/>
    </location>
</feature>
<evidence type="ECO:0000256" key="5">
    <source>
        <dbReference type="ARBA" id="ARBA00023136"/>
    </source>
</evidence>
<gene>
    <name evidence="7" type="ORF">AJGP001_16120</name>
</gene>
<accession>A0ABN4XU12</accession>
<dbReference type="PANTHER" id="PTHR23513:SF6">
    <property type="entry name" value="MAJOR FACILITATOR SUPERFAMILY ASSOCIATED DOMAIN-CONTAINING PROTEIN"/>
    <property type="match status" value="1"/>
</dbReference>
<feature type="transmembrane region" description="Helical" evidence="6">
    <location>
        <begin position="339"/>
        <end position="361"/>
    </location>
</feature>
<feature type="transmembrane region" description="Helical" evidence="6">
    <location>
        <begin position="278"/>
        <end position="298"/>
    </location>
</feature>
<name>A0ABN4XU12_9BACL</name>
<dbReference type="RefSeq" id="WP_169835281.1">
    <property type="nucleotide sequence ID" value="NZ_CP019401.1"/>
</dbReference>
<proteinExistence type="predicted"/>
<comment type="subcellular location">
    <subcellularLocation>
        <location evidence="1">Cell membrane</location>
        <topology evidence="1">Multi-pass membrane protein</topology>
    </subcellularLocation>
</comment>
<dbReference type="PANTHER" id="PTHR23513">
    <property type="entry name" value="INTEGRAL MEMBRANE EFFLUX PROTEIN-RELATED"/>
    <property type="match status" value="1"/>
</dbReference>
<evidence type="ECO:0000256" key="2">
    <source>
        <dbReference type="ARBA" id="ARBA00022475"/>
    </source>
</evidence>
<keyword evidence="5 6" id="KW-0472">Membrane</keyword>
<evidence type="ECO:0008006" key="9">
    <source>
        <dbReference type="Google" id="ProtNLM"/>
    </source>
</evidence>
<keyword evidence="2" id="KW-1003">Cell membrane</keyword>
<sequence>MLKDKNIQNLFWGRLVSTSGDSLYEIAVIWYVFELSQNAFYTGLAVVIVMIPNCFNFLLGPLIEKMNKAKVLIYAQFFQFFLMLLIPIGIGYGYESVFLVLGIVFCISFLENFQGTAEIAVVPRMVVKEERGKFNSLISSSQQLVDISMKAVFAGFILTIGVQNIYLFNALTFLVAAIFFSMLKIKSTTGEAKQTTGNWEQYQSSLKTGFAYFFKSKIVFICLPFLIANFSFGMAEAILPVYASERGGAEQYGIIILAITLGNLAGSLLVVKVMRYPLGILMIVLPLLSFLLWFSSILVSHNGISTFLLGLAFLPFGMMSILLITFLQTSIEEHLLARVSSIIDSMLVSAMPLGALLGGILSPVIGVGNMMLVSSTGLLAIVFYFLFNKNIRSLPKIEDIQLQE</sequence>
<evidence type="ECO:0000256" key="4">
    <source>
        <dbReference type="ARBA" id="ARBA00022989"/>
    </source>
</evidence>
<evidence type="ECO:0000256" key="1">
    <source>
        <dbReference type="ARBA" id="ARBA00004651"/>
    </source>
</evidence>
<dbReference type="InterPro" id="IPR011701">
    <property type="entry name" value="MFS"/>
</dbReference>
<protein>
    <recommendedName>
        <fullName evidence="9">MFS transporter</fullName>
    </recommendedName>
</protein>
<keyword evidence="3 6" id="KW-0812">Transmembrane</keyword>
<dbReference type="EMBL" id="CP019401">
    <property type="protein sequence ID" value="AQU80719.1"/>
    <property type="molecule type" value="Genomic_DNA"/>
</dbReference>
<organism evidence="7 8">
    <name type="scientific">Planococcus faecalis</name>
    <dbReference type="NCBI Taxonomy" id="1598147"/>
    <lineage>
        <taxon>Bacteria</taxon>
        <taxon>Bacillati</taxon>
        <taxon>Bacillota</taxon>
        <taxon>Bacilli</taxon>
        <taxon>Bacillales</taxon>
        <taxon>Caryophanaceae</taxon>
        <taxon>Planococcus</taxon>
    </lineage>
</organism>
<evidence type="ECO:0000313" key="8">
    <source>
        <dbReference type="Proteomes" id="UP000189661"/>
    </source>
</evidence>
<feature type="transmembrane region" description="Helical" evidence="6">
    <location>
        <begin position="251"/>
        <end position="271"/>
    </location>
</feature>
<reference evidence="7 8" key="1">
    <citation type="submission" date="2017-01" db="EMBL/GenBank/DDBJ databases">
        <title>Planococcus faecalis genome complete sequence.</title>
        <authorList>
            <person name="Lee P.C."/>
        </authorList>
    </citation>
    <scope>NUCLEOTIDE SEQUENCE [LARGE SCALE GENOMIC DNA]</scope>
    <source>
        <strain evidence="7 8">AJ003</strain>
    </source>
</reference>
<dbReference type="Pfam" id="PF07690">
    <property type="entry name" value="MFS_1"/>
    <property type="match status" value="1"/>
</dbReference>
<dbReference type="Proteomes" id="UP000189661">
    <property type="component" value="Chromosome"/>
</dbReference>
<dbReference type="SUPFAM" id="SSF103473">
    <property type="entry name" value="MFS general substrate transporter"/>
    <property type="match status" value="1"/>
</dbReference>
<dbReference type="Gene3D" id="1.20.1250.20">
    <property type="entry name" value="MFS general substrate transporter like domains"/>
    <property type="match status" value="1"/>
</dbReference>
<dbReference type="InterPro" id="IPR036259">
    <property type="entry name" value="MFS_trans_sf"/>
</dbReference>
<keyword evidence="4 6" id="KW-1133">Transmembrane helix</keyword>
<feature type="transmembrane region" description="Helical" evidence="6">
    <location>
        <begin position="304"/>
        <end position="327"/>
    </location>
</feature>
<evidence type="ECO:0000256" key="3">
    <source>
        <dbReference type="ARBA" id="ARBA00022692"/>
    </source>
</evidence>
<feature type="transmembrane region" description="Helical" evidence="6">
    <location>
        <begin position="218"/>
        <end position="239"/>
    </location>
</feature>
<feature type="transmembrane region" description="Helical" evidence="6">
    <location>
        <begin position="367"/>
        <end position="387"/>
    </location>
</feature>